<proteinExistence type="predicted"/>
<dbReference type="RefSeq" id="WP_162365514.1">
    <property type="nucleotide sequence ID" value="NZ_WUBS01000005.1"/>
</dbReference>
<reference evidence="1 2" key="2">
    <citation type="submission" date="2020-02" db="EMBL/GenBank/DDBJ databases">
        <title>The new genus of Enterobacteriales.</title>
        <authorList>
            <person name="Kim I.S."/>
        </authorList>
    </citation>
    <scope>NUCLEOTIDE SEQUENCE [LARGE SCALE GENOMIC DNA]</scope>
    <source>
        <strain evidence="1 2">SAP-6</strain>
    </source>
</reference>
<reference evidence="1 2" key="1">
    <citation type="submission" date="2019-12" db="EMBL/GenBank/DDBJ databases">
        <authorList>
            <person name="Lee S.D."/>
        </authorList>
    </citation>
    <scope>NUCLEOTIDE SEQUENCE [LARGE SCALE GENOMIC DNA]</scope>
    <source>
        <strain evidence="1 2">SAP-6</strain>
    </source>
</reference>
<organism evidence="1 2">
    <name type="scientific">Acerihabitans arboris</name>
    <dbReference type="NCBI Taxonomy" id="2691583"/>
    <lineage>
        <taxon>Bacteria</taxon>
        <taxon>Pseudomonadati</taxon>
        <taxon>Pseudomonadota</taxon>
        <taxon>Gammaproteobacteria</taxon>
        <taxon>Enterobacterales</taxon>
        <taxon>Pectobacteriaceae</taxon>
        <taxon>Acerihabitans</taxon>
    </lineage>
</organism>
<dbReference type="Proteomes" id="UP000461443">
    <property type="component" value="Unassembled WGS sequence"/>
</dbReference>
<dbReference type="Gene3D" id="6.10.290.10">
    <property type="match status" value="1"/>
</dbReference>
<dbReference type="EMBL" id="WUBS01000005">
    <property type="protein sequence ID" value="NDL62785.1"/>
    <property type="molecule type" value="Genomic_DNA"/>
</dbReference>
<gene>
    <name evidence="1" type="ORF">GRH90_08500</name>
</gene>
<name>A0A845SNJ1_9GAMM</name>
<accession>A0A845SNJ1</accession>
<comment type="caution">
    <text evidence="1">The sequence shown here is derived from an EMBL/GenBank/DDBJ whole genome shotgun (WGS) entry which is preliminary data.</text>
</comment>
<evidence type="ECO:0000313" key="1">
    <source>
        <dbReference type="EMBL" id="NDL62785.1"/>
    </source>
</evidence>
<dbReference type="AlphaFoldDB" id="A0A845SNJ1"/>
<keyword evidence="2" id="KW-1185">Reference proteome</keyword>
<protein>
    <submittedName>
        <fullName evidence="1">Uncharacterized protein</fullName>
    </submittedName>
</protein>
<evidence type="ECO:0000313" key="2">
    <source>
        <dbReference type="Proteomes" id="UP000461443"/>
    </source>
</evidence>
<sequence length="119" mass="13001">MSSHLSFEKIKNTIFSLSDHLAVDHTDQLNVTGAKNVDDAYHERLTRLFASYADAQLAAQRNDRTMLKAALLQAKMRAMSLTTFFTALEDDCITLLSLCDGPLTTAGQGDNAGEGRPPI</sequence>